<accession>A0A9P4MNT4</accession>
<comment type="caution">
    <text evidence="2">The sequence shown here is derived from an EMBL/GenBank/DDBJ whole genome shotgun (WGS) entry which is preliminary data.</text>
</comment>
<dbReference type="PANTHER" id="PTHR42069:SF1">
    <property type="entry name" value="MARVEL DOMAIN-CONTAINING PROTEIN"/>
    <property type="match status" value="1"/>
</dbReference>
<organism evidence="2 3">
    <name type="scientific">Delitschia confertaspora ATCC 74209</name>
    <dbReference type="NCBI Taxonomy" id="1513339"/>
    <lineage>
        <taxon>Eukaryota</taxon>
        <taxon>Fungi</taxon>
        <taxon>Dikarya</taxon>
        <taxon>Ascomycota</taxon>
        <taxon>Pezizomycotina</taxon>
        <taxon>Dothideomycetes</taxon>
        <taxon>Pleosporomycetidae</taxon>
        <taxon>Pleosporales</taxon>
        <taxon>Delitschiaceae</taxon>
        <taxon>Delitschia</taxon>
    </lineage>
</organism>
<protein>
    <submittedName>
        <fullName evidence="2">Uncharacterized protein</fullName>
    </submittedName>
</protein>
<keyword evidence="1" id="KW-1133">Transmembrane helix</keyword>
<feature type="transmembrane region" description="Helical" evidence="1">
    <location>
        <begin position="12"/>
        <end position="32"/>
    </location>
</feature>
<evidence type="ECO:0000256" key="1">
    <source>
        <dbReference type="SAM" id="Phobius"/>
    </source>
</evidence>
<dbReference type="Proteomes" id="UP000799536">
    <property type="component" value="Unassembled WGS sequence"/>
</dbReference>
<keyword evidence="1" id="KW-0472">Membrane</keyword>
<dbReference type="AlphaFoldDB" id="A0A9P4MNT4"/>
<evidence type="ECO:0000313" key="2">
    <source>
        <dbReference type="EMBL" id="KAF2197481.1"/>
    </source>
</evidence>
<reference evidence="2" key="1">
    <citation type="journal article" date="2020" name="Stud. Mycol.">
        <title>101 Dothideomycetes genomes: a test case for predicting lifestyles and emergence of pathogens.</title>
        <authorList>
            <person name="Haridas S."/>
            <person name="Albert R."/>
            <person name="Binder M."/>
            <person name="Bloem J."/>
            <person name="Labutti K."/>
            <person name="Salamov A."/>
            <person name="Andreopoulos B."/>
            <person name="Baker S."/>
            <person name="Barry K."/>
            <person name="Bills G."/>
            <person name="Bluhm B."/>
            <person name="Cannon C."/>
            <person name="Castanera R."/>
            <person name="Culley D."/>
            <person name="Daum C."/>
            <person name="Ezra D."/>
            <person name="Gonzalez J."/>
            <person name="Henrissat B."/>
            <person name="Kuo A."/>
            <person name="Liang C."/>
            <person name="Lipzen A."/>
            <person name="Lutzoni F."/>
            <person name="Magnuson J."/>
            <person name="Mondo S."/>
            <person name="Nolan M."/>
            <person name="Ohm R."/>
            <person name="Pangilinan J."/>
            <person name="Park H.-J."/>
            <person name="Ramirez L."/>
            <person name="Alfaro M."/>
            <person name="Sun H."/>
            <person name="Tritt A."/>
            <person name="Yoshinaga Y."/>
            <person name="Zwiers L.-H."/>
            <person name="Turgeon B."/>
            <person name="Goodwin S."/>
            <person name="Spatafora J."/>
            <person name="Crous P."/>
            <person name="Grigoriev I."/>
        </authorList>
    </citation>
    <scope>NUCLEOTIDE SEQUENCE</scope>
    <source>
        <strain evidence="2">ATCC 74209</strain>
    </source>
</reference>
<keyword evidence="1" id="KW-0812">Transmembrane</keyword>
<dbReference type="PANTHER" id="PTHR42069">
    <property type="entry name" value="HYPHAL ANASTAMOSIS-8 PROTEIN"/>
    <property type="match status" value="1"/>
</dbReference>
<dbReference type="EMBL" id="ML994230">
    <property type="protein sequence ID" value="KAF2197481.1"/>
    <property type="molecule type" value="Genomic_DNA"/>
</dbReference>
<feature type="transmembrane region" description="Helical" evidence="1">
    <location>
        <begin position="68"/>
        <end position="92"/>
    </location>
</feature>
<gene>
    <name evidence="2" type="ORF">GQ43DRAFT_380910</name>
</gene>
<proteinExistence type="predicted"/>
<feature type="transmembrane region" description="Helical" evidence="1">
    <location>
        <begin position="172"/>
        <end position="193"/>
    </location>
</feature>
<evidence type="ECO:0000313" key="3">
    <source>
        <dbReference type="Proteomes" id="UP000799536"/>
    </source>
</evidence>
<keyword evidence="3" id="KW-1185">Reference proteome</keyword>
<name>A0A9P4MNT4_9PLEO</name>
<dbReference type="OrthoDB" id="5371583at2759"/>
<sequence>RLKTNIRRLRIISRVISFLISTSAFVPIALTLHKFLSTCNVSRTLTNSDGKTVNRTAWANGSKAWPTYFYFTIALIGVVLQFSILLSYLCSVARANKAAIISDVFSWAVMIRDLAVWAVATAIYRREKGLHGKNKDLWGWTCSSAARDIQEVFAKEVDFNSYCNIQITTASWYSGLIQVGAAALSIFIHILAFQRMGMKKKLRRQTNMVAGFEPVRH</sequence>
<feature type="non-terminal residue" evidence="2">
    <location>
        <position position="1"/>
    </location>
</feature>